<feature type="domain" description="SbsA Ig-like" evidence="2">
    <location>
        <begin position="192"/>
        <end position="266"/>
    </location>
</feature>
<feature type="domain" description="SbsA Ig-like" evidence="2">
    <location>
        <begin position="489"/>
        <end position="584"/>
    </location>
</feature>
<dbReference type="InterPro" id="IPR014755">
    <property type="entry name" value="Cu-Rt/internalin_Ig-like"/>
</dbReference>
<evidence type="ECO:0000259" key="2">
    <source>
        <dbReference type="Pfam" id="PF13205"/>
    </source>
</evidence>
<dbReference type="OrthoDB" id="6071721at2"/>
<dbReference type="Proteomes" id="UP000235116">
    <property type="component" value="Chromosome"/>
</dbReference>
<proteinExistence type="predicted"/>
<keyword evidence="4" id="KW-1185">Reference proteome</keyword>
<dbReference type="Pfam" id="PF13205">
    <property type="entry name" value="Big_5"/>
    <property type="match status" value="2"/>
</dbReference>
<accession>A0A2K9LME5</accession>
<gene>
    <name evidence="3" type="ORF">Kalk_13700</name>
</gene>
<name>A0A2K9LME5_9GAMM</name>
<dbReference type="PROSITE" id="PS51257">
    <property type="entry name" value="PROKAR_LIPOPROTEIN"/>
    <property type="match status" value="1"/>
</dbReference>
<evidence type="ECO:0000313" key="4">
    <source>
        <dbReference type="Proteomes" id="UP000235116"/>
    </source>
</evidence>
<dbReference type="KEGG" id="kak:Kalk_13700"/>
<reference evidence="4" key="1">
    <citation type="submission" date="2017-08" db="EMBL/GenBank/DDBJ databases">
        <title>Direct submision.</title>
        <authorList>
            <person name="Kim S.-J."/>
            <person name="Rhee S.-K."/>
        </authorList>
    </citation>
    <scope>NUCLEOTIDE SEQUENCE [LARGE SCALE GENOMIC DNA]</scope>
    <source>
        <strain evidence="4">GI5</strain>
    </source>
</reference>
<evidence type="ECO:0000256" key="1">
    <source>
        <dbReference type="ARBA" id="ARBA00022729"/>
    </source>
</evidence>
<sequence length="1019" mass="106390">MKQFSFLQCVSGLTAATVLVLSGCGGGGGGDPYVPPSLSDGVIFTYPIDGQTDVHLGTRFYVTFSKNASQSAVDAACSVDGSGNVTGNFCLIGPGDAVISIAPSVSGKIVQFETDQLQQGTRYELYVRSAVIGGGSTNLPASDPLVTFLTTQSDPVSGVAPTVTAINGEDPDVYSTTLPSPPDARYPMMDFSTMRVEFSEPLDEKTVQVGTSFEFVEVNGATETPVVGAMVVRKQHISFDPDEDLTPGVTYRLRLGSGIVDLNGEAVNPVTYEMVPVNSNSCDCVITQRFNTTAAYGEAGFPQTSRLTGRPLNAIDLYSPLIGSNDINLRDITLEARLADPSAFGGLIPFVIRKGVYLDITGLDLRLGGEVPANLQTGDITASFITDVTGYMDRNPYRPYSTQVDDDKSPIFVYLIFDLALTSADPNGNAVLNQTIPHVQATGTAYIEDGTLYIESVRTLEMDLLGLDRAPAHLVLAINSDLVSTPVEDTVAPTITSAYPGDGSADFPVRDELSLIFSEPMDNAGVDPQDEIVLTNVTDGGQVAFQITWDGSTMLLQPDSPLAYNKTYQITLGALTDLANNALVLDGADATGGDGAIQFSTENPTATTVGPVVSSIHSGAACTLTGADASFAGRCSGGLSGDEKYLPFTIPADVRLEVSFSQPMDLSTLTLGSACGSGAVRVEELDGGGACVGVVDGSLIADTRSFKFVPRNGWVEGTDYRLTLVAGANTSCGAGEICSENGIPLNPDPINGGQSGDAGGGNIVNTFTAVAANNDVFLPLKMQPFSDQNGNGYLDAGETAHSENSAGVAVTGVGGIVVGALIDGDPNIYLSGSLPVTVGEPEPITVDGLTWGMTIAGTSQIPVTVHPGIIYGTSIRLDTTARVIVTIPINNVDTGVSILRLRQAGGEPVTGYIVEEEGVAEPQFIAQLDLYMDAPDMVIEVLGVISVAHDLSSKPVQVTIKGPVEFLEDGRILITPESLSPVDLIVNVSALNLPGSILLQIPSGAMKMSLIGNPLKGRQ</sequence>
<dbReference type="InterPro" id="IPR032812">
    <property type="entry name" value="SbsA_Ig"/>
</dbReference>
<protein>
    <recommendedName>
        <fullName evidence="2">SbsA Ig-like domain-containing protein</fullName>
    </recommendedName>
</protein>
<organism evidence="3 4">
    <name type="scientific">Ketobacter alkanivorans</name>
    <dbReference type="NCBI Taxonomy" id="1917421"/>
    <lineage>
        <taxon>Bacteria</taxon>
        <taxon>Pseudomonadati</taxon>
        <taxon>Pseudomonadota</taxon>
        <taxon>Gammaproteobacteria</taxon>
        <taxon>Pseudomonadales</taxon>
        <taxon>Ketobacteraceae</taxon>
        <taxon>Ketobacter</taxon>
    </lineage>
</organism>
<dbReference type="EMBL" id="CP022684">
    <property type="protein sequence ID" value="AUM13410.1"/>
    <property type="molecule type" value="Genomic_DNA"/>
</dbReference>
<evidence type="ECO:0000313" key="3">
    <source>
        <dbReference type="EMBL" id="AUM13410.1"/>
    </source>
</evidence>
<dbReference type="RefSeq" id="WP_101894788.1">
    <property type="nucleotide sequence ID" value="NZ_CP022684.1"/>
</dbReference>
<keyword evidence="1" id="KW-0732">Signal</keyword>
<dbReference type="AlphaFoldDB" id="A0A2K9LME5"/>
<dbReference type="Gene3D" id="2.60.40.1220">
    <property type="match status" value="2"/>
</dbReference>